<dbReference type="EMBL" id="JAAMPC010000002">
    <property type="protein sequence ID" value="KAG2326049.1"/>
    <property type="molecule type" value="Genomic_DNA"/>
</dbReference>
<name>A0A8X8B6D2_BRACI</name>
<protein>
    <submittedName>
        <fullName evidence="2">Uncharacterized protein</fullName>
    </submittedName>
</protein>
<accession>A0A8X8B6D2</accession>
<dbReference type="AlphaFoldDB" id="A0A8X8B6D2"/>
<proteinExistence type="predicted"/>
<comment type="caution">
    <text evidence="2">The sequence shown here is derived from an EMBL/GenBank/DDBJ whole genome shotgun (WGS) entry which is preliminary data.</text>
</comment>
<feature type="compositionally biased region" description="Basic and acidic residues" evidence="1">
    <location>
        <begin position="70"/>
        <end position="81"/>
    </location>
</feature>
<sequence>MEEDKGKGLDEENSLSVSEGGPSNMEVDGSDDNYDDDDESDEGDESDEAVSGIPTTFEYEPLAEKKRKALQRDGSEKRGKYDAINNSKGFKELFFTGRRRRRRKNKKRGRRQGWSNKQVSPEILKRLSEALILHADHKDSEAFPILVDIIEEAPAFNQAYYYLALVPDSLGKPASFYTEALKSAAFMMKRSNSKSHVWELLTDRAK</sequence>
<dbReference type="InterPro" id="IPR039340">
    <property type="entry name" value="Tfc4/TFIIIC-102/Sfc4"/>
</dbReference>
<dbReference type="GO" id="GO:0006383">
    <property type="term" value="P:transcription by RNA polymerase III"/>
    <property type="evidence" value="ECO:0007669"/>
    <property type="project" value="InterPro"/>
</dbReference>
<dbReference type="PANTHER" id="PTHR23082">
    <property type="entry name" value="TRANSCRIPTION INITIATION FACTOR IIIC TFIIIC , POLYPEPTIDE 3-RELATED"/>
    <property type="match status" value="1"/>
</dbReference>
<dbReference type="Proteomes" id="UP000886595">
    <property type="component" value="Unassembled WGS sequence"/>
</dbReference>
<evidence type="ECO:0000256" key="1">
    <source>
        <dbReference type="SAM" id="MobiDB-lite"/>
    </source>
</evidence>
<reference evidence="2 3" key="1">
    <citation type="submission" date="2020-02" db="EMBL/GenBank/DDBJ databases">
        <authorList>
            <person name="Ma Q."/>
            <person name="Huang Y."/>
            <person name="Song X."/>
            <person name="Pei D."/>
        </authorList>
    </citation>
    <scope>NUCLEOTIDE SEQUENCE [LARGE SCALE GENOMIC DNA]</scope>
    <source>
        <strain evidence="2">Sxm20200214</strain>
        <tissue evidence="2">Leaf</tissue>
    </source>
</reference>
<keyword evidence="3" id="KW-1185">Reference proteome</keyword>
<evidence type="ECO:0000313" key="2">
    <source>
        <dbReference type="EMBL" id="KAG2326049.1"/>
    </source>
</evidence>
<feature type="compositionally biased region" description="Basic and acidic residues" evidence="1">
    <location>
        <begin position="1"/>
        <end position="10"/>
    </location>
</feature>
<dbReference type="GO" id="GO:0000127">
    <property type="term" value="C:transcription factor TFIIIC complex"/>
    <property type="evidence" value="ECO:0007669"/>
    <property type="project" value="TreeGrafter"/>
</dbReference>
<evidence type="ECO:0000313" key="3">
    <source>
        <dbReference type="Proteomes" id="UP000886595"/>
    </source>
</evidence>
<organism evidence="2 3">
    <name type="scientific">Brassica carinata</name>
    <name type="common">Ethiopian mustard</name>
    <name type="synonym">Abyssinian cabbage</name>
    <dbReference type="NCBI Taxonomy" id="52824"/>
    <lineage>
        <taxon>Eukaryota</taxon>
        <taxon>Viridiplantae</taxon>
        <taxon>Streptophyta</taxon>
        <taxon>Embryophyta</taxon>
        <taxon>Tracheophyta</taxon>
        <taxon>Spermatophyta</taxon>
        <taxon>Magnoliopsida</taxon>
        <taxon>eudicotyledons</taxon>
        <taxon>Gunneridae</taxon>
        <taxon>Pentapetalae</taxon>
        <taxon>rosids</taxon>
        <taxon>malvids</taxon>
        <taxon>Brassicales</taxon>
        <taxon>Brassicaceae</taxon>
        <taxon>Brassiceae</taxon>
        <taxon>Brassica</taxon>
    </lineage>
</organism>
<dbReference type="PANTHER" id="PTHR23082:SF0">
    <property type="entry name" value="GENERAL TRANSCRIPTION FACTOR 3C POLYPEPTIDE 3"/>
    <property type="match status" value="1"/>
</dbReference>
<gene>
    <name evidence="2" type="ORF">Bca52824_008777</name>
</gene>
<feature type="region of interest" description="Disordered" evidence="1">
    <location>
        <begin position="1"/>
        <end position="82"/>
    </location>
</feature>
<feature type="compositionally biased region" description="Acidic residues" evidence="1">
    <location>
        <begin position="28"/>
        <end position="48"/>
    </location>
</feature>